<evidence type="ECO:0000313" key="9">
    <source>
        <dbReference type="Proteomes" id="UP001320420"/>
    </source>
</evidence>
<proteinExistence type="predicted"/>
<organism evidence="8 9">
    <name type="scientific">Diatrype stigma</name>
    <dbReference type="NCBI Taxonomy" id="117547"/>
    <lineage>
        <taxon>Eukaryota</taxon>
        <taxon>Fungi</taxon>
        <taxon>Dikarya</taxon>
        <taxon>Ascomycota</taxon>
        <taxon>Pezizomycotina</taxon>
        <taxon>Sordariomycetes</taxon>
        <taxon>Xylariomycetidae</taxon>
        <taxon>Xylariales</taxon>
        <taxon>Diatrypaceae</taxon>
        <taxon>Diatrype</taxon>
    </lineage>
</organism>
<dbReference type="Pfam" id="PF16541">
    <property type="entry name" value="AltA1"/>
    <property type="match status" value="1"/>
</dbReference>
<evidence type="ECO:0000256" key="1">
    <source>
        <dbReference type="ARBA" id="ARBA00004613"/>
    </source>
</evidence>
<sequence length="139" mass="14400">MRFTIAAAVAFFGATAFAASEDVRIASFSVSKGETDGALQNASFKLSGNEATDLDCSADLAGKTLPTEDFTCGTSTYRFALDKGDSTDFALVINHESAEGRLQGRGDAVTYCHAGGAANLLCTQQNDITITVADTAVGK</sequence>
<comment type="caution">
    <text evidence="8">The sequence shown here is derived from an EMBL/GenBank/DDBJ whole genome shotgun (WGS) entry which is preliminary data.</text>
</comment>
<dbReference type="PROSITE" id="PS51895">
    <property type="entry name" value="AA1"/>
    <property type="match status" value="1"/>
</dbReference>
<keyword evidence="9" id="KW-1185">Reference proteome</keyword>
<gene>
    <name evidence="8" type="ORF">SLS62_000705</name>
</gene>
<dbReference type="AlphaFoldDB" id="A0AAN9V0Y7"/>
<dbReference type="InterPro" id="IPR032382">
    <property type="entry name" value="AltA1"/>
</dbReference>
<accession>A0AAN9V0Y7</accession>
<evidence type="ECO:0000256" key="5">
    <source>
        <dbReference type="PROSITE-ProRule" id="PRU01243"/>
    </source>
</evidence>
<evidence type="ECO:0000256" key="2">
    <source>
        <dbReference type="ARBA" id="ARBA00022525"/>
    </source>
</evidence>
<comment type="subcellular location">
    <subcellularLocation>
        <location evidence="1">Secreted</location>
    </subcellularLocation>
</comment>
<keyword evidence="2" id="KW-0964">Secreted</keyword>
<feature type="chain" id="PRO_5043006030" description="AA1-like domain-containing protein" evidence="6">
    <location>
        <begin position="21"/>
        <end position="139"/>
    </location>
</feature>
<keyword evidence="4" id="KW-1015">Disulfide bond</keyword>
<feature type="signal peptide" evidence="6">
    <location>
        <begin position="1"/>
        <end position="20"/>
    </location>
</feature>
<evidence type="ECO:0000259" key="7">
    <source>
        <dbReference type="PROSITE" id="PS51895"/>
    </source>
</evidence>
<evidence type="ECO:0000256" key="6">
    <source>
        <dbReference type="SAM" id="SignalP"/>
    </source>
</evidence>
<evidence type="ECO:0000256" key="4">
    <source>
        <dbReference type="ARBA" id="ARBA00023157"/>
    </source>
</evidence>
<dbReference type="EMBL" id="JAKJXP020000003">
    <property type="protein sequence ID" value="KAK7757156.1"/>
    <property type="molecule type" value="Genomic_DNA"/>
</dbReference>
<evidence type="ECO:0000313" key="8">
    <source>
        <dbReference type="EMBL" id="KAK7757156.1"/>
    </source>
</evidence>
<reference evidence="8 9" key="1">
    <citation type="submission" date="2024-02" db="EMBL/GenBank/DDBJ databases">
        <title>De novo assembly and annotation of 12 fungi associated with fruit tree decline syndrome in Ontario, Canada.</title>
        <authorList>
            <person name="Sulman M."/>
            <person name="Ellouze W."/>
            <person name="Ilyukhin E."/>
        </authorList>
    </citation>
    <scope>NUCLEOTIDE SEQUENCE [LARGE SCALE GENOMIC DNA]</scope>
    <source>
        <strain evidence="8 9">M11/M66-122</strain>
    </source>
</reference>
<keyword evidence="3 6" id="KW-0732">Signal</keyword>
<feature type="domain" description="AA1-like" evidence="7">
    <location>
        <begin position="18"/>
        <end position="135"/>
    </location>
</feature>
<evidence type="ECO:0000256" key="3">
    <source>
        <dbReference type="ARBA" id="ARBA00022729"/>
    </source>
</evidence>
<dbReference type="Proteomes" id="UP001320420">
    <property type="component" value="Unassembled WGS sequence"/>
</dbReference>
<comment type="caution">
    <text evidence="5">Lacks conserved residue(s) required for the propagation of feature annotation.</text>
</comment>
<name>A0AAN9V0Y7_9PEZI</name>
<protein>
    <recommendedName>
        <fullName evidence="7">AA1-like domain-containing protein</fullName>
    </recommendedName>
</protein>
<dbReference type="GO" id="GO:0005576">
    <property type="term" value="C:extracellular region"/>
    <property type="evidence" value="ECO:0007669"/>
    <property type="project" value="UniProtKB-SubCell"/>
</dbReference>
<dbReference type="Gene3D" id="2.40.350.20">
    <property type="match status" value="1"/>
</dbReference>